<dbReference type="InterPro" id="IPR029058">
    <property type="entry name" value="AB_hydrolase_fold"/>
</dbReference>
<name>A0A1H5RP31_9RHOB</name>
<dbReference type="Gene3D" id="3.40.50.1820">
    <property type="entry name" value="alpha/beta hydrolase"/>
    <property type="match status" value="1"/>
</dbReference>
<gene>
    <name evidence="2" type="ORF">SAMN05421751_10171</name>
</gene>
<dbReference type="PANTHER" id="PTHR11614">
    <property type="entry name" value="PHOSPHOLIPASE-RELATED"/>
    <property type="match status" value="1"/>
</dbReference>
<dbReference type="Proteomes" id="UP000236742">
    <property type="component" value="Unassembled WGS sequence"/>
</dbReference>
<reference evidence="2 3" key="1">
    <citation type="submission" date="2016-10" db="EMBL/GenBank/DDBJ databases">
        <authorList>
            <person name="de Groot N.N."/>
        </authorList>
    </citation>
    <scope>NUCLEOTIDE SEQUENCE [LARGE SCALE GENOMIC DNA]</scope>
    <source>
        <strain evidence="2 3">DSM 23413</strain>
    </source>
</reference>
<dbReference type="AlphaFoldDB" id="A0A1H5RP31"/>
<dbReference type="RefSeq" id="WP_104006127.1">
    <property type="nucleotide sequence ID" value="NZ_FNVD01000001.1"/>
</dbReference>
<accession>A0A1H5RP31</accession>
<evidence type="ECO:0000313" key="2">
    <source>
        <dbReference type="EMBL" id="SEF40065.1"/>
    </source>
</evidence>
<dbReference type="EMBL" id="FNVD01000001">
    <property type="protein sequence ID" value="SEF40065.1"/>
    <property type="molecule type" value="Genomic_DNA"/>
</dbReference>
<evidence type="ECO:0000313" key="3">
    <source>
        <dbReference type="Proteomes" id="UP000236742"/>
    </source>
</evidence>
<protein>
    <submittedName>
        <fullName evidence="2">Lysophospholipase</fullName>
    </submittedName>
</protein>
<dbReference type="Pfam" id="PF12146">
    <property type="entry name" value="Hydrolase_4"/>
    <property type="match status" value="1"/>
</dbReference>
<evidence type="ECO:0000259" key="1">
    <source>
        <dbReference type="Pfam" id="PF12146"/>
    </source>
</evidence>
<dbReference type="InterPro" id="IPR022742">
    <property type="entry name" value="Hydrolase_4"/>
</dbReference>
<dbReference type="OrthoDB" id="9788260at2"/>
<dbReference type="SUPFAM" id="SSF53474">
    <property type="entry name" value="alpha/beta-Hydrolases"/>
    <property type="match status" value="1"/>
</dbReference>
<dbReference type="InterPro" id="IPR051044">
    <property type="entry name" value="MAG_DAG_Lipase"/>
</dbReference>
<keyword evidence="3" id="KW-1185">Reference proteome</keyword>
<proteinExistence type="predicted"/>
<organism evidence="2 3">
    <name type="scientific">Jhaorihella thermophila</name>
    <dbReference type="NCBI Taxonomy" id="488547"/>
    <lineage>
        <taxon>Bacteria</taxon>
        <taxon>Pseudomonadati</taxon>
        <taxon>Pseudomonadota</taxon>
        <taxon>Alphaproteobacteria</taxon>
        <taxon>Rhodobacterales</taxon>
        <taxon>Paracoccaceae</taxon>
        <taxon>Jhaorihella</taxon>
    </lineage>
</organism>
<sequence>MPLQPAPLFEDVAGGPPGGTAVWADTADGVRIRVGIWQPRGATRGTVLLFPGRTEYIEKYGQAAREMAGRGFATLAIDWRGQGLAQRLLDDPHIGHVERFADYQKDVSAALRAAREMDLPRPFHLLAHSMGGAIGLRAVMEGLPVQSCAFTGPMWGIRLSPPIRAFAWTLSHLAPMLGMGHRLAPGSTRRNYVEANPFEDNQLTTDPAMFLMMQEQLAAHPELGIGGPSLQWLREALAECRNLARRPSPDLPCVTFVGGNERIVDVDEIRRRMAAWPRGELDVIEGAEHEVLMETPARRTRIFDRLGQLYSAAHKDAAAS</sequence>
<feature type="domain" description="Serine aminopeptidase S33" evidence="1">
    <location>
        <begin position="42"/>
        <end position="295"/>
    </location>
</feature>